<dbReference type="RefSeq" id="WP_382359529.1">
    <property type="nucleotide sequence ID" value="NZ_JBHTGR010000050.1"/>
</dbReference>
<evidence type="ECO:0000313" key="6">
    <source>
        <dbReference type="EMBL" id="MFC7747588.1"/>
    </source>
</evidence>
<dbReference type="Pfam" id="PF00877">
    <property type="entry name" value="NLPC_P60"/>
    <property type="match status" value="1"/>
</dbReference>
<dbReference type="Pfam" id="PF18348">
    <property type="entry name" value="SH3_16"/>
    <property type="match status" value="1"/>
</dbReference>
<dbReference type="InterPro" id="IPR038765">
    <property type="entry name" value="Papain-like_cys_pep_sf"/>
</dbReference>
<dbReference type="PANTHER" id="PTHR47053">
    <property type="entry name" value="MUREIN DD-ENDOPEPTIDASE MEPH-RELATED"/>
    <property type="match status" value="1"/>
</dbReference>
<dbReference type="SUPFAM" id="SSF54001">
    <property type="entry name" value="Cysteine proteinases"/>
    <property type="match status" value="1"/>
</dbReference>
<evidence type="ECO:0000256" key="4">
    <source>
        <dbReference type="ARBA" id="ARBA00022807"/>
    </source>
</evidence>
<dbReference type="InterPro" id="IPR051202">
    <property type="entry name" value="Peptidase_C40"/>
</dbReference>
<accession>A0ABW2UX73</accession>
<feature type="domain" description="NlpC/P60" evidence="5">
    <location>
        <begin position="187"/>
        <end position="311"/>
    </location>
</feature>
<dbReference type="PANTHER" id="PTHR47053:SF3">
    <property type="entry name" value="GAMMA-D-GLUTAMYL-L-LYSINE DIPEPTIDYL-PEPTIDASE"/>
    <property type="match status" value="1"/>
</dbReference>
<evidence type="ECO:0000256" key="1">
    <source>
        <dbReference type="ARBA" id="ARBA00007074"/>
    </source>
</evidence>
<keyword evidence="4" id="KW-0788">Thiol protease</keyword>
<dbReference type="InterPro" id="IPR057812">
    <property type="entry name" value="SH3_YKFC_2nd"/>
</dbReference>
<keyword evidence="7" id="KW-1185">Reference proteome</keyword>
<comment type="similarity">
    <text evidence="1">Belongs to the peptidase C40 family.</text>
</comment>
<comment type="caution">
    <text evidence="6">The sequence shown here is derived from an EMBL/GenBank/DDBJ whole genome shotgun (WGS) entry which is preliminary data.</text>
</comment>
<dbReference type="PROSITE" id="PS51935">
    <property type="entry name" value="NLPC_P60"/>
    <property type="match status" value="1"/>
</dbReference>
<gene>
    <name evidence="6" type="ORF">ACFQU8_10170</name>
</gene>
<dbReference type="InterPro" id="IPR000064">
    <property type="entry name" value="NLP_P60_dom"/>
</dbReference>
<organism evidence="6 7">
    <name type="scientific">Lentibacillus kimchii</name>
    <dbReference type="NCBI Taxonomy" id="1542911"/>
    <lineage>
        <taxon>Bacteria</taxon>
        <taxon>Bacillati</taxon>
        <taxon>Bacillota</taxon>
        <taxon>Bacilli</taxon>
        <taxon>Bacillales</taxon>
        <taxon>Bacillaceae</taxon>
        <taxon>Lentibacillus</taxon>
    </lineage>
</organism>
<dbReference type="Gene3D" id="3.90.1720.10">
    <property type="entry name" value="endopeptidase domain like (from Nostoc punctiforme)"/>
    <property type="match status" value="1"/>
</dbReference>
<evidence type="ECO:0000313" key="7">
    <source>
        <dbReference type="Proteomes" id="UP001596620"/>
    </source>
</evidence>
<evidence type="ECO:0000256" key="3">
    <source>
        <dbReference type="ARBA" id="ARBA00022801"/>
    </source>
</evidence>
<evidence type="ECO:0000259" key="5">
    <source>
        <dbReference type="PROSITE" id="PS51935"/>
    </source>
</evidence>
<dbReference type="Proteomes" id="UP001596620">
    <property type="component" value="Unassembled WGS sequence"/>
</dbReference>
<protein>
    <submittedName>
        <fullName evidence="6">NlpC/P60 family protein</fullName>
    </submittedName>
</protein>
<name>A0ABW2UX73_9BACI</name>
<reference evidence="7" key="1">
    <citation type="journal article" date="2019" name="Int. J. Syst. Evol. Microbiol.">
        <title>The Global Catalogue of Microorganisms (GCM) 10K type strain sequencing project: providing services to taxonomists for standard genome sequencing and annotation.</title>
        <authorList>
            <consortium name="The Broad Institute Genomics Platform"/>
            <consortium name="The Broad Institute Genome Sequencing Center for Infectious Disease"/>
            <person name="Wu L."/>
            <person name="Ma J."/>
        </authorList>
    </citation>
    <scope>NUCLEOTIDE SEQUENCE [LARGE SCALE GENOMIC DNA]</scope>
    <source>
        <strain evidence="7">JCM 30234</strain>
    </source>
</reference>
<dbReference type="Pfam" id="PF23795">
    <property type="entry name" value="SH3_YKFC_2nd"/>
    <property type="match status" value="1"/>
</dbReference>
<dbReference type="Gene3D" id="2.30.30.40">
    <property type="entry name" value="SH3 Domains"/>
    <property type="match status" value="1"/>
</dbReference>
<evidence type="ECO:0000256" key="2">
    <source>
        <dbReference type="ARBA" id="ARBA00022670"/>
    </source>
</evidence>
<proteinExistence type="inferred from homology"/>
<dbReference type="InterPro" id="IPR041382">
    <property type="entry name" value="SH3_16"/>
</dbReference>
<keyword evidence="2" id="KW-0645">Protease</keyword>
<dbReference type="EMBL" id="JBHTGR010000050">
    <property type="protein sequence ID" value="MFC7747588.1"/>
    <property type="molecule type" value="Genomic_DNA"/>
</dbReference>
<keyword evidence="3" id="KW-0378">Hydrolase</keyword>
<sequence>MTDQTFDQYPEGLWVTAVQAATVWTSPSSPRAIDQPGISNPADIDNWLRQLTHQEAVALSDDNRIQTQTLYGEAVMVTETHADWAHVVVPAQPSVKDERGYPGWIPLRQLTNVAKRDWHRSKSAAVIADRVWLENDNGEQTLELSFMTILPVAEEEKSRVQVLTPHGRRFLPRETVRVFSSDEGLSQQTGQQLLTDGRRFLGLGYFWGGMSSFGYDCSGLTYALHQASGYQIPRDARDQAQKGKPISYNALQPGDLLFFAADTGSGPISHVGLYDCDGQMLHSPQSGRGIERIKLAGTSYEDRLCAARRYWRSEEERIS</sequence>